<dbReference type="Gene3D" id="3.10.10.10">
    <property type="entry name" value="HIV Type 1 Reverse Transcriptase, subunit A, domain 1"/>
    <property type="match status" value="1"/>
</dbReference>
<dbReference type="InterPro" id="IPR012337">
    <property type="entry name" value="RNaseH-like_sf"/>
</dbReference>
<evidence type="ECO:0000259" key="6">
    <source>
        <dbReference type="Pfam" id="PF17919"/>
    </source>
</evidence>
<keyword evidence="3" id="KW-0511">Multifunctional enzyme</keyword>
<accession>A0ABR3L798</accession>
<name>A0ABR3L798_9TELE</name>
<gene>
    <name evidence="7" type="ORF">QQF64_022040</name>
</gene>
<dbReference type="InterPro" id="IPR043502">
    <property type="entry name" value="DNA/RNA_pol_sf"/>
</dbReference>
<dbReference type="PANTHER" id="PTHR37984">
    <property type="entry name" value="PROTEIN CBG26694"/>
    <property type="match status" value="1"/>
</dbReference>
<feature type="non-terminal residue" evidence="7">
    <location>
        <position position="608"/>
    </location>
</feature>
<dbReference type="InterPro" id="IPR041577">
    <property type="entry name" value="RT_RNaseH_2"/>
</dbReference>
<proteinExistence type="inferred from homology"/>
<feature type="domain" description="Reverse transcriptase" evidence="5">
    <location>
        <begin position="400"/>
        <end position="470"/>
    </location>
</feature>
<dbReference type="PANTHER" id="PTHR37984:SF5">
    <property type="entry name" value="PROTEIN NYNRIN-LIKE"/>
    <property type="match status" value="1"/>
</dbReference>
<dbReference type="Gene3D" id="3.30.420.10">
    <property type="entry name" value="Ribonuclease H-like superfamily/Ribonuclease H"/>
    <property type="match status" value="1"/>
</dbReference>
<sequence>MKDMFPGVEVRAGREKNTPSLRNGDQPMMSVVMSQHLNPSKPFKMCQLEKVTCPAEESMLSKYKRCVSQTCADVNLTMASIFAGAHYLTYMFTAQEVYSALPLSDCEDYDTVKTAILKAYELVPEAYRQKFRTLSKGIKEAHVEFVRELITAFNRWCTAAEVLKLLHIKHNKASAYHAQSQGALERFHQTLKSLLRSYCTEMKGDWEEGLPWLMMSAREDMLNTKAETQSVLLVESTPTVCLKEESDEGVSFPEDTVLLGRLKNSETLKNLHKMLVHLPESKCADLVALINCYVSLFGDVPSRTHWLEHDIDVGDAEPIRQHFYRVSPNKLLHLKAEVQYMLDNEIAQPSFSSWSSPCLLVNKSDGTYRFCTDYRKINKVTKPDSFPLPRIEDCVDRVGNAPATFQRLMNKVVLGLEGVAVYLDNVVVFSDSWDQHLSHIENLFARLEEAGLTVNLAKCEFAKATVTYLGKVVGQGCVRPIWAKVEAINRFPPPSTKKELMRFLGLEAFEAAKLLLVSAPVLAAPWFDRPFRLCVDASNVGAGAVLLQADDSGIHHPPLIVYTDHNPLIYLHSLKCPNQRLTRWFLFLQSYALDIRHIKGIDNVVADA</sequence>
<dbReference type="InterPro" id="IPR000477">
    <property type="entry name" value="RT_dom"/>
</dbReference>
<dbReference type="EC" id="3.1.26.4" evidence="2"/>
<evidence type="ECO:0000313" key="8">
    <source>
        <dbReference type="Proteomes" id="UP001558613"/>
    </source>
</evidence>
<comment type="caution">
    <text evidence="7">The sequence shown here is derived from an EMBL/GenBank/DDBJ whole genome shotgun (WGS) entry which is preliminary data.</text>
</comment>
<evidence type="ECO:0000256" key="2">
    <source>
        <dbReference type="ARBA" id="ARBA00012180"/>
    </source>
</evidence>
<evidence type="ECO:0000256" key="3">
    <source>
        <dbReference type="ARBA" id="ARBA00023268"/>
    </source>
</evidence>
<dbReference type="Pfam" id="PF00078">
    <property type="entry name" value="RVT_1"/>
    <property type="match status" value="1"/>
</dbReference>
<comment type="similarity">
    <text evidence="1">Belongs to the beta type-B retroviral polymerase family. HERV class-II K(HML-2) pol subfamily.</text>
</comment>
<reference evidence="7 8" key="1">
    <citation type="submission" date="2023-09" db="EMBL/GenBank/DDBJ databases">
        <authorList>
            <person name="Wang M."/>
        </authorList>
    </citation>
    <scope>NUCLEOTIDE SEQUENCE [LARGE SCALE GENOMIC DNA]</scope>
    <source>
        <strain evidence="7">GT-2023</strain>
        <tissue evidence="7">Liver</tissue>
    </source>
</reference>
<dbReference type="Gene3D" id="3.30.70.270">
    <property type="match status" value="2"/>
</dbReference>
<evidence type="ECO:0000256" key="1">
    <source>
        <dbReference type="ARBA" id="ARBA00010879"/>
    </source>
</evidence>
<keyword evidence="8" id="KW-1185">Reference proteome</keyword>
<feature type="region of interest" description="Disordered" evidence="4">
    <location>
        <begin position="1"/>
        <end position="25"/>
    </location>
</feature>
<dbReference type="InterPro" id="IPR036397">
    <property type="entry name" value="RNaseH_sf"/>
</dbReference>
<dbReference type="Pfam" id="PF17919">
    <property type="entry name" value="RT_RNaseH_2"/>
    <property type="match status" value="1"/>
</dbReference>
<feature type="domain" description="Reverse transcriptase/retrotransposon-derived protein RNase H-like" evidence="6">
    <location>
        <begin position="507"/>
        <end position="557"/>
    </location>
</feature>
<evidence type="ECO:0000313" key="7">
    <source>
        <dbReference type="EMBL" id="KAL1248722.1"/>
    </source>
</evidence>
<organism evidence="7 8">
    <name type="scientific">Cirrhinus molitorella</name>
    <name type="common">mud carp</name>
    <dbReference type="NCBI Taxonomy" id="172907"/>
    <lineage>
        <taxon>Eukaryota</taxon>
        <taxon>Metazoa</taxon>
        <taxon>Chordata</taxon>
        <taxon>Craniata</taxon>
        <taxon>Vertebrata</taxon>
        <taxon>Euteleostomi</taxon>
        <taxon>Actinopterygii</taxon>
        <taxon>Neopterygii</taxon>
        <taxon>Teleostei</taxon>
        <taxon>Ostariophysi</taxon>
        <taxon>Cypriniformes</taxon>
        <taxon>Cyprinidae</taxon>
        <taxon>Labeoninae</taxon>
        <taxon>Labeonini</taxon>
        <taxon>Cirrhinus</taxon>
    </lineage>
</organism>
<evidence type="ECO:0000256" key="4">
    <source>
        <dbReference type="SAM" id="MobiDB-lite"/>
    </source>
</evidence>
<dbReference type="SUPFAM" id="SSF56672">
    <property type="entry name" value="DNA/RNA polymerases"/>
    <property type="match status" value="1"/>
</dbReference>
<dbReference type="CDD" id="cd01647">
    <property type="entry name" value="RT_LTR"/>
    <property type="match status" value="1"/>
</dbReference>
<evidence type="ECO:0000259" key="5">
    <source>
        <dbReference type="Pfam" id="PF00078"/>
    </source>
</evidence>
<dbReference type="SUPFAM" id="SSF53098">
    <property type="entry name" value="Ribonuclease H-like"/>
    <property type="match status" value="1"/>
</dbReference>
<dbReference type="InterPro" id="IPR043128">
    <property type="entry name" value="Rev_trsase/Diguanyl_cyclase"/>
</dbReference>
<dbReference type="Proteomes" id="UP001558613">
    <property type="component" value="Unassembled WGS sequence"/>
</dbReference>
<protein>
    <recommendedName>
        <fullName evidence="2">ribonuclease H</fullName>
        <ecNumber evidence="2">3.1.26.4</ecNumber>
    </recommendedName>
</protein>
<dbReference type="EMBL" id="JAYMGO010000024">
    <property type="protein sequence ID" value="KAL1248722.1"/>
    <property type="molecule type" value="Genomic_DNA"/>
</dbReference>
<dbReference type="InterPro" id="IPR050951">
    <property type="entry name" value="Retrovirus_Pol_polyprotein"/>
</dbReference>